<dbReference type="EMBL" id="JACSNV010000021">
    <property type="protein sequence ID" value="MBM6878769.1"/>
    <property type="molecule type" value="Genomic_DNA"/>
</dbReference>
<reference evidence="2 3" key="1">
    <citation type="journal article" date="2021" name="Sci. Rep.">
        <title>The distribution of antibiotic resistance genes in chicken gut microbiota commensals.</title>
        <authorList>
            <person name="Juricova H."/>
            <person name="Matiasovicova J."/>
            <person name="Kubasova T."/>
            <person name="Cejkova D."/>
            <person name="Rychlik I."/>
        </authorList>
    </citation>
    <scope>NUCLEOTIDE SEQUENCE [LARGE SCALE GENOMIC DNA]</scope>
    <source>
        <strain evidence="2 3">An431b</strain>
    </source>
</reference>
<keyword evidence="1" id="KW-0472">Membrane</keyword>
<evidence type="ECO:0000256" key="1">
    <source>
        <dbReference type="SAM" id="Phobius"/>
    </source>
</evidence>
<keyword evidence="1" id="KW-0812">Transmembrane</keyword>
<organism evidence="2 3">
    <name type="scientific">Anaerotignum lactatifermentans</name>
    <dbReference type="NCBI Taxonomy" id="160404"/>
    <lineage>
        <taxon>Bacteria</taxon>
        <taxon>Bacillati</taxon>
        <taxon>Bacillota</taxon>
        <taxon>Clostridia</taxon>
        <taxon>Lachnospirales</taxon>
        <taxon>Anaerotignaceae</taxon>
        <taxon>Anaerotignum</taxon>
    </lineage>
</organism>
<dbReference type="RefSeq" id="WP_205134426.1">
    <property type="nucleotide sequence ID" value="NZ_JACSNT010000019.1"/>
</dbReference>
<dbReference type="Proteomes" id="UP000729290">
    <property type="component" value="Unassembled WGS sequence"/>
</dbReference>
<feature type="transmembrane region" description="Helical" evidence="1">
    <location>
        <begin position="30"/>
        <end position="52"/>
    </location>
</feature>
<proteinExistence type="predicted"/>
<accession>A0ABS2GBB6</accession>
<name>A0ABS2GBB6_9FIRM</name>
<keyword evidence="1" id="KW-1133">Transmembrane helix</keyword>
<comment type="caution">
    <text evidence="2">The sequence shown here is derived from an EMBL/GenBank/DDBJ whole genome shotgun (WGS) entry which is preliminary data.</text>
</comment>
<gene>
    <name evidence="2" type="ORF">H9X83_11475</name>
</gene>
<feature type="transmembrane region" description="Helical" evidence="1">
    <location>
        <begin position="58"/>
        <end position="75"/>
    </location>
</feature>
<feature type="transmembrane region" description="Helical" evidence="1">
    <location>
        <begin position="82"/>
        <end position="102"/>
    </location>
</feature>
<evidence type="ECO:0000313" key="2">
    <source>
        <dbReference type="EMBL" id="MBM6878769.1"/>
    </source>
</evidence>
<feature type="transmembrane region" description="Helical" evidence="1">
    <location>
        <begin position="132"/>
        <end position="150"/>
    </location>
</feature>
<evidence type="ECO:0008006" key="4">
    <source>
        <dbReference type="Google" id="ProtNLM"/>
    </source>
</evidence>
<sequence length="151" mass="16385">MERMEKMFWMVCLIYVGLAAAAHRRGREGNLPFGLVGGWMVAFFCFCFLPPVFGGRNVLLSTVCALLGTLLATWAEKRRRRLWTALGCAASALMYGGLLGQASVPAAVMGGFCLYLACGEVLPEGKGERETLWQGFGALVGFLLGIFCCFP</sequence>
<evidence type="ECO:0000313" key="3">
    <source>
        <dbReference type="Proteomes" id="UP000729290"/>
    </source>
</evidence>
<keyword evidence="3" id="KW-1185">Reference proteome</keyword>
<protein>
    <recommendedName>
        <fullName evidence="4">Prepilin type IV endopeptidase peptidase domain-containing protein</fullName>
    </recommendedName>
</protein>